<dbReference type="InterPro" id="IPR003599">
    <property type="entry name" value="Ig_sub"/>
</dbReference>
<dbReference type="CDD" id="cd00096">
    <property type="entry name" value="Ig"/>
    <property type="match status" value="1"/>
</dbReference>
<dbReference type="AlphaFoldDB" id="A0A7R9A0T1"/>
<dbReference type="InterPro" id="IPR037448">
    <property type="entry name" value="Zig-8"/>
</dbReference>
<dbReference type="SUPFAM" id="SSF48726">
    <property type="entry name" value="Immunoglobulin"/>
    <property type="match status" value="1"/>
</dbReference>
<dbReference type="FunFam" id="2.60.40.10:FF:000533">
    <property type="entry name" value="Uncharacterized protein, isoform A"/>
    <property type="match status" value="1"/>
</dbReference>
<gene>
    <name evidence="2" type="ORF">DSTB1V02_LOCUS3353</name>
</gene>
<dbReference type="PANTHER" id="PTHR23279">
    <property type="entry name" value="DEFECTIVE PROBOSCIS EXTENSION RESPONSE DPR -RELATED"/>
    <property type="match status" value="1"/>
</dbReference>
<dbReference type="EMBL" id="CAJPEV010000431">
    <property type="protein sequence ID" value="CAG0885202.1"/>
    <property type="molecule type" value="Genomic_DNA"/>
</dbReference>
<name>A0A7R9A0T1_9CRUS</name>
<dbReference type="PROSITE" id="PS50835">
    <property type="entry name" value="IG_LIKE"/>
    <property type="match status" value="1"/>
</dbReference>
<accession>A0A7R9A0T1</accession>
<feature type="non-terminal residue" evidence="2">
    <location>
        <position position="1"/>
    </location>
</feature>
<organism evidence="2">
    <name type="scientific">Darwinula stevensoni</name>
    <dbReference type="NCBI Taxonomy" id="69355"/>
    <lineage>
        <taxon>Eukaryota</taxon>
        <taxon>Metazoa</taxon>
        <taxon>Ecdysozoa</taxon>
        <taxon>Arthropoda</taxon>
        <taxon>Crustacea</taxon>
        <taxon>Oligostraca</taxon>
        <taxon>Ostracoda</taxon>
        <taxon>Podocopa</taxon>
        <taxon>Podocopida</taxon>
        <taxon>Darwinulocopina</taxon>
        <taxon>Darwinuloidea</taxon>
        <taxon>Darwinulidae</taxon>
        <taxon>Darwinula</taxon>
    </lineage>
</organism>
<dbReference type="GO" id="GO:0050808">
    <property type="term" value="P:synapse organization"/>
    <property type="evidence" value="ECO:0007669"/>
    <property type="project" value="TreeGrafter"/>
</dbReference>
<sequence>VLKYRFRFSHSTWFECVEKARSDDKARLVEQNEKREEQSPIQSRVFMDRCIVDGTNNGASDEGEERRTEDDFHGDLVLIGGLGEERRNGDKTVHHPPSTFLLPPETELIGPTEMYVEKESTLNLTCIVRNTLNPPANIQWFHNQEEINYDSPRGGVSVVTEKGLTGTRSSLILLEATPKDSGNFSCLPAWGDPASLYLHVLHDKKKRPEVNLYPPRSHVGMISLVERRIADPGLLSGDLSARVMDVETPPESSRHHACNAIPENLGHCMVIWAFSKRCQQSAGWQHNGSSGSWVKRACFFPSMAFLFIVSISPS</sequence>
<protein>
    <recommendedName>
        <fullName evidence="1">Ig-like domain-containing protein</fullName>
    </recommendedName>
</protein>
<dbReference type="OrthoDB" id="5969816at2759"/>
<reference evidence="2" key="1">
    <citation type="submission" date="2020-11" db="EMBL/GenBank/DDBJ databases">
        <authorList>
            <person name="Tran Van P."/>
        </authorList>
    </citation>
    <scope>NUCLEOTIDE SEQUENCE</scope>
</reference>
<dbReference type="EMBL" id="LR899948">
    <property type="protein sequence ID" value="CAD7243429.1"/>
    <property type="molecule type" value="Genomic_DNA"/>
</dbReference>
<dbReference type="Proteomes" id="UP000677054">
    <property type="component" value="Unassembled WGS sequence"/>
</dbReference>
<dbReference type="Pfam" id="PF13927">
    <property type="entry name" value="Ig_3"/>
    <property type="match status" value="1"/>
</dbReference>
<dbReference type="InterPro" id="IPR007110">
    <property type="entry name" value="Ig-like_dom"/>
</dbReference>
<dbReference type="SMART" id="SM00409">
    <property type="entry name" value="IG"/>
    <property type="match status" value="1"/>
</dbReference>
<proteinExistence type="predicted"/>
<dbReference type="GO" id="GO:0032589">
    <property type="term" value="C:neuron projection membrane"/>
    <property type="evidence" value="ECO:0007669"/>
    <property type="project" value="TreeGrafter"/>
</dbReference>
<evidence type="ECO:0000313" key="2">
    <source>
        <dbReference type="EMBL" id="CAD7243429.1"/>
    </source>
</evidence>
<dbReference type="InterPro" id="IPR013783">
    <property type="entry name" value="Ig-like_fold"/>
</dbReference>
<feature type="domain" description="Ig-like" evidence="1">
    <location>
        <begin position="97"/>
        <end position="186"/>
    </location>
</feature>
<evidence type="ECO:0000313" key="3">
    <source>
        <dbReference type="Proteomes" id="UP000677054"/>
    </source>
</evidence>
<dbReference type="InterPro" id="IPR036179">
    <property type="entry name" value="Ig-like_dom_sf"/>
</dbReference>
<keyword evidence="3" id="KW-1185">Reference proteome</keyword>
<evidence type="ECO:0000259" key="1">
    <source>
        <dbReference type="PROSITE" id="PS50835"/>
    </source>
</evidence>
<dbReference type="PANTHER" id="PTHR23279:SF36">
    <property type="entry name" value="DEFECTIVE PROBOSCIS EXTENSION RESPONSE 9, ISOFORM A"/>
    <property type="match status" value="1"/>
</dbReference>
<dbReference type="Gene3D" id="2.60.40.10">
    <property type="entry name" value="Immunoglobulins"/>
    <property type="match status" value="1"/>
</dbReference>